<evidence type="ECO:0000256" key="10">
    <source>
        <dbReference type="PIRSR" id="PIRSR006113-2"/>
    </source>
</evidence>
<comment type="similarity">
    <text evidence="3 9">Belongs to the PTPS family. QueD subfamily.</text>
</comment>
<name>A0A9J6PA19_9PROT</name>
<dbReference type="PIRSF" id="PIRSF006113">
    <property type="entry name" value="PTP_synth"/>
    <property type="match status" value="1"/>
</dbReference>
<evidence type="ECO:0000256" key="9">
    <source>
        <dbReference type="PIRNR" id="PIRNR006113"/>
    </source>
</evidence>
<dbReference type="SUPFAM" id="SSF55620">
    <property type="entry name" value="Tetrahydrobiopterin biosynthesis enzymes-like"/>
    <property type="match status" value="1"/>
</dbReference>
<evidence type="ECO:0000256" key="2">
    <source>
        <dbReference type="ARBA" id="ARBA00005061"/>
    </source>
</evidence>
<reference evidence="11" key="1">
    <citation type="submission" date="2022-06" db="EMBL/GenBank/DDBJ databases">
        <title>Isolation and Genomics of Futiania mangrovii gen. nov., sp. nov., a Rare and Metabolically-versatile member in the Class Alphaproteobacteria.</title>
        <authorList>
            <person name="Liu L."/>
            <person name="Huang W.-C."/>
            <person name="Pan J."/>
            <person name="Li J."/>
            <person name="Huang Y."/>
            <person name="Du H."/>
            <person name="Liu Y."/>
            <person name="Li M."/>
        </authorList>
    </citation>
    <scope>NUCLEOTIDE SEQUENCE</scope>
    <source>
        <strain evidence="11">FT118</strain>
    </source>
</reference>
<evidence type="ECO:0000256" key="7">
    <source>
        <dbReference type="ARBA" id="ARBA00023239"/>
    </source>
</evidence>
<evidence type="ECO:0000313" key="11">
    <source>
        <dbReference type="EMBL" id="MCP1335845.1"/>
    </source>
</evidence>
<dbReference type="PANTHER" id="PTHR12589">
    <property type="entry name" value="PYRUVOYL TETRAHYDROBIOPTERIN SYNTHASE"/>
    <property type="match status" value="1"/>
</dbReference>
<evidence type="ECO:0000256" key="5">
    <source>
        <dbReference type="ARBA" id="ARBA00022723"/>
    </source>
</evidence>
<evidence type="ECO:0000256" key="4">
    <source>
        <dbReference type="ARBA" id="ARBA00018141"/>
    </source>
</evidence>
<dbReference type="InterPro" id="IPR007115">
    <property type="entry name" value="6-PTP_synth/QueD"/>
</dbReference>
<dbReference type="EMBL" id="JAMZFT010000001">
    <property type="protein sequence ID" value="MCP1335845.1"/>
    <property type="molecule type" value="Genomic_DNA"/>
</dbReference>
<evidence type="ECO:0000313" key="12">
    <source>
        <dbReference type="Proteomes" id="UP001055804"/>
    </source>
</evidence>
<protein>
    <recommendedName>
        <fullName evidence="4 9">6-carboxy-5,6,7,8-tetrahydropterin synthase</fullName>
        <ecNumber evidence="9">4.-.-.-</ecNumber>
    </recommendedName>
</protein>
<dbReference type="GO" id="GO:0046872">
    <property type="term" value="F:metal ion binding"/>
    <property type="evidence" value="ECO:0007669"/>
    <property type="project" value="UniProtKB-KW"/>
</dbReference>
<comment type="catalytic activity">
    <reaction evidence="8 9">
        <text>7,8-dihydroneopterin 3'-triphosphate + H2O = 6-carboxy-5,6,7,8-tetrahydropterin + triphosphate + acetaldehyde + 2 H(+)</text>
        <dbReference type="Rhea" id="RHEA:27966"/>
        <dbReference type="ChEBI" id="CHEBI:15343"/>
        <dbReference type="ChEBI" id="CHEBI:15377"/>
        <dbReference type="ChEBI" id="CHEBI:15378"/>
        <dbReference type="ChEBI" id="CHEBI:18036"/>
        <dbReference type="ChEBI" id="CHEBI:58462"/>
        <dbReference type="ChEBI" id="CHEBI:61032"/>
        <dbReference type="EC" id="4.1.2.50"/>
    </reaction>
</comment>
<comment type="caution">
    <text evidence="11">The sequence shown here is derived from an EMBL/GenBank/DDBJ whole genome shotgun (WGS) entry which is preliminary data.</text>
</comment>
<evidence type="ECO:0000256" key="6">
    <source>
        <dbReference type="ARBA" id="ARBA00022833"/>
    </source>
</evidence>
<dbReference type="GO" id="GO:0008616">
    <property type="term" value="P:tRNA queuosine(34) biosynthetic process"/>
    <property type="evidence" value="ECO:0007669"/>
    <property type="project" value="UniProtKB-KW"/>
</dbReference>
<comment type="cofactor">
    <cofactor evidence="9 10">
        <name>Zn(2+)</name>
        <dbReference type="ChEBI" id="CHEBI:29105"/>
    </cofactor>
    <text evidence="9 10">Binds 1 zinc ion per subunit.</text>
</comment>
<comment type="function">
    <text evidence="1">Catalyzes the conversion of 7,8-dihydroneopterin triphosphate (H2NTP) to 6-carboxy-5,6,7,8-tetrahydropterin (CPH4) and acetaldehyde.</text>
</comment>
<organism evidence="11 12">
    <name type="scientific">Futiania mangrovi</name>
    <dbReference type="NCBI Taxonomy" id="2959716"/>
    <lineage>
        <taxon>Bacteria</taxon>
        <taxon>Pseudomonadati</taxon>
        <taxon>Pseudomonadota</taxon>
        <taxon>Alphaproteobacteria</taxon>
        <taxon>Futianiales</taxon>
        <taxon>Futianiaceae</taxon>
        <taxon>Futiania</taxon>
    </lineage>
</organism>
<feature type="binding site" evidence="10">
    <location>
        <position position="18"/>
    </location>
    <ligand>
        <name>Zn(2+)</name>
        <dbReference type="ChEBI" id="CHEBI:29105"/>
    </ligand>
</feature>
<dbReference type="InterPro" id="IPR038418">
    <property type="entry name" value="6-PTP_synth/QueD_sf"/>
</dbReference>
<dbReference type="RefSeq" id="WP_269331774.1">
    <property type="nucleotide sequence ID" value="NZ_JAMZFT010000001.1"/>
</dbReference>
<keyword evidence="6 9" id="KW-0862">Zinc</keyword>
<dbReference type="Proteomes" id="UP001055804">
    <property type="component" value="Unassembled WGS sequence"/>
</dbReference>
<evidence type="ECO:0000256" key="8">
    <source>
        <dbReference type="ARBA" id="ARBA00048807"/>
    </source>
</evidence>
<proteinExistence type="inferred from homology"/>
<keyword evidence="9" id="KW-0671">Queuosine biosynthesis</keyword>
<sequence length="132" mass="15111">MTRPIVEISKEFRFEAAHFLPYAGEDSPNRRMHGHSFRAVITLRGMPDPETGLLKHFGELAAALETVRRELDHRLLNDVDGLGYPTLELIAIWIWDRLIEDFDALVAVAVHRDSCGESCIFRGEEEYEEGEE</sequence>
<dbReference type="PANTHER" id="PTHR12589:SF7">
    <property type="entry name" value="6-PYRUVOYL TETRAHYDROBIOPTERIN SYNTHASE"/>
    <property type="match status" value="1"/>
</dbReference>
<evidence type="ECO:0000256" key="1">
    <source>
        <dbReference type="ARBA" id="ARBA00002285"/>
    </source>
</evidence>
<dbReference type="AlphaFoldDB" id="A0A9J6PA19"/>
<comment type="pathway">
    <text evidence="2 9">Purine metabolism; 7-cyano-7-deazaguanine biosynthesis.</text>
</comment>
<feature type="binding site" evidence="10">
    <location>
        <position position="33"/>
    </location>
    <ligand>
        <name>Zn(2+)</name>
        <dbReference type="ChEBI" id="CHEBI:29105"/>
    </ligand>
</feature>
<keyword evidence="7 9" id="KW-0456">Lyase</keyword>
<dbReference type="EC" id="4.-.-.-" evidence="9"/>
<keyword evidence="12" id="KW-1185">Reference proteome</keyword>
<evidence type="ECO:0000256" key="3">
    <source>
        <dbReference type="ARBA" id="ARBA00008900"/>
    </source>
</evidence>
<keyword evidence="5 9" id="KW-0479">Metal-binding</keyword>
<dbReference type="Gene3D" id="3.30.479.10">
    <property type="entry name" value="6-pyruvoyl tetrahydropterin synthase/QueD"/>
    <property type="match status" value="1"/>
</dbReference>
<accession>A0A9J6PA19</accession>
<dbReference type="GO" id="GO:0070497">
    <property type="term" value="F:6-carboxytetrahydropterin synthase activity"/>
    <property type="evidence" value="ECO:0007669"/>
    <property type="project" value="UniProtKB-EC"/>
</dbReference>
<gene>
    <name evidence="11" type="ORF">NJQ99_05440</name>
</gene>
<dbReference type="Pfam" id="PF01242">
    <property type="entry name" value="PTPS"/>
    <property type="match status" value="1"/>
</dbReference>
<feature type="binding site" evidence="10">
    <location>
        <position position="35"/>
    </location>
    <ligand>
        <name>Zn(2+)</name>
        <dbReference type="ChEBI" id="CHEBI:29105"/>
    </ligand>
</feature>